<reference evidence="4" key="1">
    <citation type="journal article" date="2019" name="Int. J. Syst. Evol. Microbiol.">
        <title>The Global Catalogue of Microorganisms (GCM) 10K type strain sequencing project: providing services to taxonomists for standard genome sequencing and annotation.</title>
        <authorList>
            <consortium name="The Broad Institute Genomics Platform"/>
            <consortium name="The Broad Institute Genome Sequencing Center for Infectious Disease"/>
            <person name="Wu L."/>
            <person name="Ma J."/>
        </authorList>
    </citation>
    <scope>NUCLEOTIDE SEQUENCE [LARGE SCALE GENOMIC DNA]</scope>
    <source>
        <strain evidence="4">CCUG 56754</strain>
    </source>
</reference>
<dbReference type="PROSITE" id="PS00409">
    <property type="entry name" value="PROKAR_NTER_METHYL"/>
    <property type="match status" value="1"/>
</dbReference>
<evidence type="ECO:0000256" key="1">
    <source>
        <dbReference type="ARBA" id="ARBA00004241"/>
    </source>
</evidence>
<organism evidence="3 4">
    <name type="scientific">Virgibacillus byunsanensis</name>
    <dbReference type="NCBI Taxonomy" id="570945"/>
    <lineage>
        <taxon>Bacteria</taxon>
        <taxon>Bacillati</taxon>
        <taxon>Bacillota</taxon>
        <taxon>Bacilli</taxon>
        <taxon>Bacillales</taxon>
        <taxon>Bacillaceae</taxon>
        <taxon>Virgibacillus</taxon>
    </lineage>
</organism>
<comment type="subcellular location">
    <subcellularLocation>
        <location evidence="1">Cell surface</location>
    </subcellularLocation>
</comment>
<evidence type="ECO:0000256" key="2">
    <source>
        <dbReference type="ARBA" id="ARBA00023287"/>
    </source>
</evidence>
<evidence type="ECO:0000313" key="4">
    <source>
        <dbReference type="Proteomes" id="UP001597040"/>
    </source>
</evidence>
<dbReference type="InterPro" id="IPR045584">
    <property type="entry name" value="Pilin-like"/>
</dbReference>
<gene>
    <name evidence="3" type="ORF">ACFQ3N_06820</name>
</gene>
<name>A0ABW3LKF1_9BACI</name>
<evidence type="ECO:0000313" key="3">
    <source>
        <dbReference type="EMBL" id="MFD1038122.1"/>
    </source>
</evidence>
<keyword evidence="2" id="KW-0178">Competence</keyword>
<sequence>MLTRMKKILKREKGFTLVELLAVIAILAIITAIAVPTIGNVIGDSEEKAHEANVKLIENAARLAYIGGLDEVQDGNVTINELVENDYLDDVPQDVGDHEYNEDHVINNVSESGATF</sequence>
<proteinExistence type="predicted"/>
<dbReference type="SUPFAM" id="SSF54523">
    <property type="entry name" value="Pili subunits"/>
    <property type="match status" value="1"/>
</dbReference>
<dbReference type="RefSeq" id="WP_390360815.1">
    <property type="nucleotide sequence ID" value="NZ_JBHTKJ010000013.1"/>
</dbReference>
<protein>
    <submittedName>
        <fullName evidence="3">Prepilin-type N-terminal cleavage/methylation domain-containing protein</fullName>
    </submittedName>
</protein>
<comment type="caution">
    <text evidence="3">The sequence shown here is derived from an EMBL/GenBank/DDBJ whole genome shotgun (WGS) entry which is preliminary data.</text>
</comment>
<dbReference type="NCBIfam" id="TIGR02532">
    <property type="entry name" value="IV_pilin_GFxxxE"/>
    <property type="match status" value="1"/>
</dbReference>
<dbReference type="Pfam" id="PF07963">
    <property type="entry name" value="N_methyl"/>
    <property type="match status" value="1"/>
</dbReference>
<dbReference type="Proteomes" id="UP001597040">
    <property type="component" value="Unassembled WGS sequence"/>
</dbReference>
<keyword evidence="4" id="KW-1185">Reference proteome</keyword>
<dbReference type="EMBL" id="JBHTKJ010000013">
    <property type="protein sequence ID" value="MFD1038122.1"/>
    <property type="molecule type" value="Genomic_DNA"/>
</dbReference>
<dbReference type="Gene3D" id="3.30.700.10">
    <property type="entry name" value="Glycoprotein, Type 4 Pilin"/>
    <property type="match status" value="1"/>
</dbReference>
<accession>A0ABW3LKF1</accession>
<dbReference type="InterPro" id="IPR012902">
    <property type="entry name" value="N_methyl_site"/>
</dbReference>